<dbReference type="Proteomes" id="UP000070578">
    <property type="component" value="Unassembled WGS sequence"/>
</dbReference>
<reference evidence="2 3" key="1">
    <citation type="submission" date="2016-02" db="EMBL/GenBank/DDBJ databases">
        <authorList>
            <person name="Wen L."/>
            <person name="He K."/>
            <person name="Yang H."/>
        </authorList>
    </citation>
    <scope>NUCLEOTIDE SEQUENCE [LARGE SCALE GENOMIC DNA]</scope>
    <source>
        <strain evidence="2">ShG14-8</strain>
    </source>
</reference>
<keyword evidence="1" id="KW-0812">Transmembrane</keyword>
<dbReference type="EMBL" id="LSLI01000012">
    <property type="protein sequence ID" value="KXS33080.1"/>
    <property type="molecule type" value="Genomic_DNA"/>
</dbReference>
<keyword evidence="1" id="KW-0472">Membrane</keyword>
<proteinExistence type="predicted"/>
<feature type="transmembrane region" description="Helical" evidence="1">
    <location>
        <begin position="12"/>
        <end position="31"/>
    </location>
</feature>
<feature type="transmembrane region" description="Helical" evidence="1">
    <location>
        <begin position="114"/>
        <end position="133"/>
    </location>
</feature>
<reference evidence="2 3" key="2">
    <citation type="submission" date="2016-03" db="EMBL/GenBank/DDBJ databases">
        <title>New uncultured bacterium of the family Gallionellaceae from acid mine drainage: description and reconstruction of genome based on metagenomic analysis of microbial community.</title>
        <authorList>
            <person name="Kadnikov V."/>
            <person name="Ivasenko D."/>
            <person name="Beletsky A."/>
            <person name="Mardanov A."/>
            <person name="Danilova E."/>
            <person name="Pimenov N."/>
            <person name="Karnachuk O."/>
            <person name="Ravin N."/>
        </authorList>
    </citation>
    <scope>NUCLEOTIDE SEQUENCE [LARGE SCALE GENOMIC DNA]</scope>
    <source>
        <strain evidence="2">ShG14-8</strain>
    </source>
</reference>
<name>A0A139BVS2_9PROT</name>
<sequence length="176" mass="19100">MAITQKPNYTILLPGILTFLLGSAVLFGWWFDFPILTHIQVDWAAMAPVTALCFLLSGLALLTNRKSPQQPVTAAQRTLVWLLLLLAGARVVELVSGQDFGIDFLLSGMKFNNVAHMAPVTAAGFMVFATGMLTMQLADGRETQIAVRIMAGALLITGLAIAVGFWLNFKFIFGIL</sequence>
<evidence type="ECO:0000256" key="1">
    <source>
        <dbReference type="SAM" id="Phobius"/>
    </source>
</evidence>
<dbReference type="AlphaFoldDB" id="A0A139BVS2"/>
<feature type="transmembrane region" description="Helical" evidence="1">
    <location>
        <begin position="43"/>
        <end position="62"/>
    </location>
</feature>
<gene>
    <name evidence="2" type="ORF">AWT59_0836</name>
</gene>
<feature type="non-terminal residue" evidence="2">
    <location>
        <position position="176"/>
    </location>
</feature>
<organism evidence="2 3">
    <name type="scientific">Candidatus Gallionella acididurans</name>
    <dbReference type="NCBI Taxonomy" id="1796491"/>
    <lineage>
        <taxon>Bacteria</taxon>
        <taxon>Pseudomonadati</taxon>
        <taxon>Pseudomonadota</taxon>
        <taxon>Betaproteobacteria</taxon>
        <taxon>Nitrosomonadales</taxon>
        <taxon>Gallionellaceae</taxon>
        <taxon>Gallionella</taxon>
    </lineage>
</organism>
<protein>
    <submittedName>
        <fullName evidence="2">Uncharacterized protein</fullName>
    </submittedName>
</protein>
<evidence type="ECO:0000313" key="3">
    <source>
        <dbReference type="Proteomes" id="UP000070578"/>
    </source>
</evidence>
<comment type="caution">
    <text evidence="2">The sequence shown here is derived from an EMBL/GenBank/DDBJ whole genome shotgun (WGS) entry which is preliminary data.</text>
</comment>
<feature type="transmembrane region" description="Helical" evidence="1">
    <location>
        <begin position="74"/>
        <end position="94"/>
    </location>
</feature>
<feature type="transmembrane region" description="Helical" evidence="1">
    <location>
        <begin position="145"/>
        <end position="167"/>
    </location>
</feature>
<evidence type="ECO:0000313" key="2">
    <source>
        <dbReference type="EMBL" id="KXS33080.1"/>
    </source>
</evidence>
<accession>A0A139BVS2</accession>
<keyword evidence="1" id="KW-1133">Transmembrane helix</keyword>